<dbReference type="AlphaFoldDB" id="A0A5J6WF42"/>
<accession>A0A5J6WF42</accession>
<dbReference type="Gene3D" id="3.30.160.170">
    <property type="entry name" value="FlaG-like"/>
    <property type="match status" value="1"/>
</dbReference>
<evidence type="ECO:0000313" key="2">
    <source>
        <dbReference type="EMBL" id="QFI36573.1"/>
    </source>
</evidence>
<dbReference type="EMBL" id="CP044399">
    <property type="protein sequence ID" value="QFI36573.1"/>
    <property type="molecule type" value="Genomic_DNA"/>
</dbReference>
<dbReference type="KEGG" id="mmaa:FR932_01370"/>
<dbReference type="PANTHER" id="PTHR37166:SF1">
    <property type="entry name" value="PROTEIN FLAG"/>
    <property type="match status" value="1"/>
</dbReference>
<dbReference type="RefSeq" id="WP_019440878.1">
    <property type="nucleotide sequence ID" value="NZ_ALOE01000011.1"/>
</dbReference>
<keyword evidence="3" id="KW-1185">Reference proteome</keyword>
<dbReference type="SUPFAM" id="SSF160214">
    <property type="entry name" value="FlaG-like"/>
    <property type="match status" value="1"/>
</dbReference>
<sequence length="137" mass="15304">MSIDNSMDNKSTRFYPDPVMTKEPVITNPAVLISPSENPLPEKTPLSIPKLANDIDLEQKLLEAKDTLQAHFDANNKKLNFSVHDDTGRMLVKIVDPDSGEILKELPSEEVLKMAANIEKFQDNVSARPGLLFDEMV</sequence>
<name>A0A5J6WF42_MORMI</name>
<gene>
    <name evidence="2" type="ORF">FR932_01370</name>
</gene>
<keyword evidence="2" id="KW-0966">Cell projection</keyword>
<dbReference type="PANTHER" id="PTHR37166">
    <property type="entry name" value="PROTEIN FLAG"/>
    <property type="match status" value="1"/>
</dbReference>
<dbReference type="InterPro" id="IPR005186">
    <property type="entry name" value="FlaG"/>
</dbReference>
<keyword evidence="2" id="KW-0969">Cilium</keyword>
<evidence type="ECO:0000256" key="1">
    <source>
        <dbReference type="SAM" id="MobiDB-lite"/>
    </source>
</evidence>
<feature type="region of interest" description="Disordered" evidence="1">
    <location>
        <begin position="1"/>
        <end position="20"/>
    </location>
</feature>
<dbReference type="InterPro" id="IPR035924">
    <property type="entry name" value="FlaG-like_sf"/>
</dbReference>
<organism evidence="2 3">
    <name type="scientific">Moritella marina ATCC 15381</name>
    <dbReference type="NCBI Taxonomy" id="1202962"/>
    <lineage>
        <taxon>Bacteria</taxon>
        <taxon>Pseudomonadati</taxon>
        <taxon>Pseudomonadota</taxon>
        <taxon>Gammaproteobacteria</taxon>
        <taxon>Alteromonadales</taxon>
        <taxon>Moritellaceae</taxon>
        <taxon>Moritella</taxon>
    </lineage>
</organism>
<protein>
    <submittedName>
        <fullName evidence="2">Flagellar protein FlaG</fullName>
    </submittedName>
</protein>
<evidence type="ECO:0000313" key="3">
    <source>
        <dbReference type="Proteomes" id="UP000327424"/>
    </source>
</evidence>
<reference evidence="2 3" key="1">
    <citation type="submission" date="2019-09" db="EMBL/GenBank/DDBJ databases">
        <title>Hybrid Assembly of the complete Genome of the Deep-Sea Bacterium Moritella marina from long Nanopore and Illumina reads.</title>
        <authorList>
            <person name="Magin S."/>
            <person name="Georgoulis A."/>
            <person name="Papadimitriou K."/>
            <person name="Iliakis G."/>
            <person name="Vorgias C.E."/>
        </authorList>
    </citation>
    <scope>NUCLEOTIDE SEQUENCE [LARGE SCALE GENOMIC DNA]</scope>
    <source>
        <strain evidence="2 3">MP-1</strain>
    </source>
</reference>
<dbReference type="OrthoDB" id="5741693at2"/>
<proteinExistence type="predicted"/>
<keyword evidence="2" id="KW-0282">Flagellum</keyword>
<dbReference type="Proteomes" id="UP000327424">
    <property type="component" value="Chromosome"/>
</dbReference>
<dbReference type="Pfam" id="PF03646">
    <property type="entry name" value="FlaG"/>
    <property type="match status" value="1"/>
</dbReference>